<protein>
    <submittedName>
        <fullName evidence="1">Uncharacterized protein</fullName>
    </submittedName>
</protein>
<dbReference type="EMBL" id="BARW01030300">
    <property type="protein sequence ID" value="GAJ04495.1"/>
    <property type="molecule type" value="Genomic_DNA"/>
</dbReference>
<proteinExistence type="predicted"/>
<accession>X1VDK4</accession>
<name>X1VDK4_9ZZZZ</name>
<organism evidence="1">
    <name type="scientific">marine sediment metagenome</name>
    <dbReference type="NCBI Taxonomy" id="412755"/>
    <lineage>
        <taxon>unclassified sequences</taxon>
        <taxon>metagenomes</taxon>
        <taxon>ecological metagenomes</taxon>
    </lineage>
</organism>
<comment type="caution">
    <text evidence="1">The sequence shown here is derived from an EMBL/GenBank/DDBJ whole genome shotgun (WGS) entry which is preliminary data.</text>
</comment>
<evidence type="ECO:0000313" key="1">
    <source>
        <dbReference type="EMBL" id="GAJ04495.1"/>
    </source>
</evidence>
<dbReference type="AlphaFoldDB" id="X1VDK4"/>
<reference evidence="1" key="1">
    <citation type="journal article" date="2014" name="Front. Microbiol.">
        <title>High frequency of phylogenetically diverse reductive dehalogenase-homologous genes in deep subseafloor sedimentary metagenomes.</title>
        <authorList>
            <person name="Kawai M."/>
            <person name="Futagami T."/>
            <person name="Toyoda A."/>
            <person name="Takaki Y."/>
            <person name="Nishi S."/>
            <person name="Hori S."/>
            <person name="Arai W."/>
            <person name="Tsubouchi T."/>
            <person name="Morono Y."/>
            <person name="Uchiyama I."/>
            <person name="Ito T."/>
            <person name="Fujiyama A."/>
            <person name="Inagaki F."/>
            <person name="Takami H."/>
        </authorList>
    </citation>
    <scope>NUCLEOTIDE SEQUENCE</scope>
    <source>
        <strain evidence="1">Expedition CK06-06</strain>
    </source>
</reference>
<sequence length="52" mass="5851">MRNGTLEEMLLLQGRTQKEAGIPALQEIAQAGILAEVRDLIWHVERNHVDDA</sequence>
<gene>
    <name evidence="1" type="ORF">S12H4_48475</name>
</gene>
<feature type="non-terminal residue" evidence="1">
    <location>
        <position position="52"/>
    </location>
</feature>